<feature type="domain" description="CCHC-type" evidence="5">
    <location>
        <begin position="313"/>
        <end position="327"/>
    </location>
</feature>
<dbReference type="GO" id="GO:0004534">
    <property type="term" value="F:5'-3' RNA exonuclease activity"/>
    <property type="evidence" value="ECO:0007669"/>
    <property type="project" value="TreeGrafter"/>
</dbReference>
<dbReference type="PANTHER" id="PTHR12341">
    <property type="entry name" value="5'-&gt;3' EXORIBONUCLEASE"/>
    <property type="match status" value="1"/>
</dbReference>
<keyword evidence="1" id="KW-0540">Nuclease</keyword>
<dbReference type="Gene3D" id="3.40.50.12390">
    <property type="match status" value="2"/>
</dbReference>
<dbReference type="FunFam" id="3.40.50.12390:FF:000001">
    <property type="entry name" value="5'-3' exoribonuclease"/>
    <property type="match status" value="1"/>
</dbReference>
<dbReference type="OrthoDB" id="372487at2759"/>
<dbReference type="Pfam" id="PF00098">
    <property type="entry name" value="zf-CCHC"/>
    <property type="match status" value="1"/>
</dbReference>
<feature type="non-terminal residue" evidence="6">
    <location>
        <position position="1"/>
    </location>
</feature>
<dbReference type="CDD" id="cd18673">
    <property type="entry name" value="PIN_XRN1-2-like"/>
    <property type="match status" value="1"/>
</dbReference>
<evidence type="ECO:0000313" key="7">
    <source>
        <dbReference type="Proteomes" id="UP000593576"/>
    </source>
</evidence>
<evidence type="ECO:0000256" key="3">
    <source>
        <dbReference type="ARBA" id="ARBA00022839"/>
    </source>
</evidence>
<dbReference type="InterPro" id="IPR041412">
    <property type="entry name" value="Xrn1_helical"/>
</dbReference>
<evidence type="ECO:0000256" key="4">
    <source>
        <dbReference type="PROSITE-ProRule" id="PRU00047"/>
    </source>
</evidence>
<dbReference type="Proteomes" id="UP000593576">
    <property type="component" value="Unassembled WGS sequence"/>
</dbReference>
<dbReference type="GO" id="GO:0003723">
    <property type="term" value="F:RNA binding"/>
    <property type="evidence" value="ECO:0007669"/>
    <property type="project" value="TreeGrafter"/>
</dbReference>
<dbReference type="InterPro" id="IPR001878">
    <property type="entry name" value="Znf_CCHC"/>
</dbReference>
<evidence type="ECO:0000256" key="1">
    <source>
        <dbReference type="ARBA" id="ARBA00022722"/>
    </source>
</evidence>
<accession>A0A7J9MTJ7</accession>
<dbReference type="Pfam" id="PF03159">
    <property type="entry name" value="XRN_N"/>
    <property type="match status" value="2"/>
</dbReference>
<dbReference type="PROSITE" id="PS50158">
    <property type="entry name" value="ZF_CCHC"/>
    <property type="match status" value="1"/>
</dbReference>
<protein>
    <recommendedName>
        <fullName evidence="5">CCHC-type domain-containing protein</fullName>
    </recommendedName>
</protein>
<evidence type="ECO:0000313" key="6">
    <source>
        <dbReference type="EMBL" id="MBA0874066.1"/>
    </source>
</evidence>
<name>A0A7J9MTJ7_GOSSC</name>
<comment type="caution">
    <text evidence="6">The sequence shown here is derived from an EMBL/GenBank/DDBJ whole genome shotgun (WGS) entry which is preliminary data.</text>
</comment>
<keyword evidence="7" id="KW-1185">Reference proteome</keyword>
<dbReference type="GO" id="GO:0008270">
    <property type="term" value="F:zinc ion binding"/>
    <property type="evidence" value="ECO:0007669"/>
    <property type="project" value="UniProtKB-KW"/>
</dbReference>
<keyword evidence="4" id="KW-0863">Zinc-finger</keyword>
<evidence type="ECO:0000259" key="5">
    <source>
        <dbReference type="PROSITE" id="PS50158"/>
    </source>
</evidence>
<dbReference type="Pfam" id="PF17846">
    <property type="entry name" value="XRN_M"/>
    <property type="match status" value="1"/>
</dbReference>
<reference evidence="6 7" key="1">
    <citation type="journal article" date="2019" name="Genome Biol. Evol.">
        <title>Insights into the evolution of the New World diploid cottons (Gossypium, subgenus Houzingenia) based on genome sequencing.</title>
        <authorList>
            <person name="Grover C.E."/>
            <person name="Arick M.A. 2nd"/>
            <person name="Thrash A."/>
            <person name="Conover J.L."/>
            <person name="Sanders W.S."/>
            <person name="Peterson D.G."/>
            <person name="Frelichowski J.E."/>
            <person name="Scheffler J.A."/>
            <person name="Scheffler B.E."/>
            <person name="Wendel J.F."/>
        </authorList>
    </citation>
    <scope>NUCLEOTIDE SEQUENCE [LARGE SCALE GENOMIC DNA]</scope>
    <source>
        <strain evidence="6">1</strain>
        <tissue evidence="6">Leaf</tissue>
    </source>
</reference>
<proteinExistence type="predicted"/>
<dbReference type="InterPro" id="IPR027073">
    <property type="entry name" value="5_3_exoribonuclease"/>
</dbReference>
<keyword evidence="2" id="KW-0378">Hydrolase</keyword>
<sequence>MGVPAFYRWLADRYPQSIVDVIEEEPREYGNGNQIPVDVSKANPNGLEFDNLYLDMNGIIHPCFHPDGKSVPKFIVLESNFAANEVVDCLLLLICFWYSFVKAVYLEYVSFPVASGSEPAPATYDDVFKSIFDYIDHLYSLVRPRKLLYMAIDGVAPRAKMNQQRTRRFRAAKDAAEAAAEEERLREEFEDEGKALSHIGKPETCDSNVITPGTPFMGVLSVALQYYIQSRLNHNPGWKTTKVILSDSNVPGEGEHKIMSYIRLQRNLPGFNPNTRHCLYGLDADLIMLSLATHEVHFSILREVITLPGQQEKCFLCGRVGHLAAECDGKPDNGTGELNAVDDTPIHKKKYQFLNIWVLREYLQYDLEIPNPPFEINFERIVDDFVFLCFFVGNDFLPHMPTLEIREGAINLLMQAYRRDFASMGGYLTDAGEVNFPFSYASIKSLLEVHLQVLLDRVECFIQSVSVHEDQIFQKRTRIQQ</sequence>
<dbReference type="AlphaFoldDB" id="A0A7J9MTJ7"/>
<dbReference type="InterPro" id="IPR036875">
    <property type="entry name" value="Znf_CCHC_sf"/>
</dbReference>
<organism evidence="6 7">
    <name type="scientific">Gossypium schwendimanii</name>
    <name type="common">Cotton</name>
    <dbReference type="NCBI Taxonomy" id="34291"/>
    <lineage>
        <taxon>Eukaryota</taxon>
        <taxon>Viridiplantae</taxon>
        <taxon>Streptophyta</taxon>
        <taxon>Embryophyta</taxon>
        <taxon>Tracheophyta</taxon>
        <taxon>Spermatophyta</taxon>
        <taxon>Magnoliopsida</taxon>
        <taxon>eudicotyledons</taxon>
        <taxon>Gunneridae</taxon>
        <taxon>Pentapetalae</taxon>
        <taxon>rosids</taxon>
        <taxon>malvids</taxon>
        <taxon>Malvales</taxon>
        <taxon>Malvaceae</taxon>
        <taxon>Malvoideae</taxon>
        <taxon>Gossypium</taxon>
    </lineage>
</organism>
<gene>
    <name evidence="6" type="ORF">Goshw_011125</name>
</gene>
<dbReference type="SUPFAM" id="SSF57756">
    <property type="entry name" value="Retrovirus zinc finger-like domains"/>
    <property type="match status" value="1"/>
</dbReference>
<dbReference type="EMBL" id="JABFAF010000013">
    <property type="protein sequence ID" value="MBA0874066.1"/>
    <property type="molecule type" value="Genomic_DNA"/>
</dbReference>
<dbReference type="GO" id="GO:0005634">
    <property type="term" value="C:nucleus"/>
    <property type="evidence" value="ECO:0007669"/>
    <property type="project" value="TreeGrafter"/>
</dbReference>
<dbReference type="PANTHER" id="PTHR12341:SF74">
    <property type="entry name" value="5'-3' EXORIBONUCLEASE 4"/>
    <property type="match status" value="1"/>
</dbReference>
<keyword evidence="4" id="KW-0479">Metal-binding</keyword>
<dbReference type="GO" id="GO:0000956">
    <property type="term" value="P:nuclear-transcribed mRNA catabolic process"/>
    <property type="evidence" value="ECO:0007669"/>
    <property type="project" value="TreeGrafter"/>
</dbReference>
<keyword evidence="4" id="KW-0862">Zinc</keyword>
<keyword evidence="3" id="KW-0269">Exonuclease</keyword>
<dbReference type="InterPro" id="IPR004859">
    <property type="entry name" value="Xrn1_N"/>
</dbReference>
<dbReference type="SMART" id="SM00343">
    <property type="entry name" value="ZnF_C2HC"/>
    <property type="match status" value="1"/>
</dbReference>
<evidence type="ECO:0000256" key="2">
    <source>
        <dbReference type="ARBA" id="ARBA00022801"/>
    </source>
</evidence>